<evidence type="ECO:0000313" key="2">
    <source>
        <dbReference type="EMBL" id="QTF07382.1"/>
    </source>
</evidence>
<evidence type="ECO:0000256" key="1">
    <source>
        <dbReference type="SAM" id="SignalP"/>
    </source>
</evidence>
<feature type="chain" id="PRO_5046444848" description="Secreted protein" evidence="1">
    <location>
        <begin position="21"/>
        <end position="70"/>
    </location>
</feature>
<keyword evidence="1" id="KW-0732">Signal</keyword>
<name>A0ABX7US21_9GAMM</name>
<gene>
    <name evidence="2" type="ORF">HC231_05140</name>
</gene>
<evidence type="ECO:0000313" key="3">
    <source>
        <dbReference type="Proteomes" id="UP000671960"/>
    </source>
</evidence>
<dbReference type="EMBL" id="CP050854">
    <property type="protein sequence ID" value="QTF07382.1"/>
    <property type="molecule type" value="Genomic_DNA"/>
</dbReference>
<dbReference type="Proteomes" id="UP000671960">
    <property type="component" value="Chromosome"/>
</dbReference>
<sequence length="70" mass="7685">MVLMVTAVVLSYPASMVAISARILSRAAGATHHQEQLPIVAGRQRQKLCGQDTVLFIRIVPRSTVSQRQK</sequence>
<protein>
    <recommendedName>
        <fullName evidence="4">Secreted protein</fullName>
    </recommendedName>
</protein>
<reference evidence="2 3" key="1">
    <citation type="submission" date="2020-03" db="EMBL/GenBank/DDBJ databases">
        <authorList>
            <person name="Bakhshi Ganjeh M."/>
        </authorList>
    </citation>
    <scope>NUCLEOTIDE SEQUENCE [LARGE SCALE GENOMIC DNA]</scope>
    <source>
        <strain evidence="3">Iran 50</strain>
    </source>
</reference>
<organism evidence="2 3">
    <name type="scientific">Brenneria izadpanahii</name>
    <dbReference type="NCBI Taxonomy" id="2722756"/>
    <lineage>
        <taxon>Bacteria</taxon>
        <taxon>Pseudomonadati</taxon>
        <taxon>Pseudomonadota</taxon>
        <taxon>Gammaproteobacteria</taxon>
        <taxon>Enterobacterales</taxon>
        <taxon>Pectobacteriaceae</taxon>
        <taxon>Brenneria</taxon>
    </lineage>
</organism>
<keyword evidence="3" id="KW-1185">Reference proteome</keyword>
<feature type="signal peptide" evidence="1">
    <location>
        <begin position="1"/>
        <end position="20"/>
    </location>
</feature>
<accession>A0ABX7US21</accession>
<proteinExistence type="predicted"/>
<evidence type="ECO:0008006" key="4">
    <source>
        <dbReference type="Google" id="ProtNLM"/>
    </source>
</evidence>
<dbReference type="RefSeq" id="WP_208230020.1">
    <property type="nucleotide sequence ID" value="NZ_CP050854.1"/>
</dbReference>